<dbReference type="PANTHER" id="PTHR10000">
    <property type="entry name" value="PHOSPHOSERINE PHOSPHATASE"/>
    <property type="match status" value="1"/>
</dbReference>
<reference evidence="1" key="2">
    <citation type="journal article" date="2021" name="J Anim Sci Technol">
        <title>Complete genome sequence of Paenibacillus konkukensis sp. nov. SK3146 as a potential probiotic strain.</title>
        <authorList>
            <person name="Jung H.I."/>
            <person name="Park S."/>
            <person name="Niu K.M."/>
            <person name="Lee S.W."/>
            <person name="Kothari D."/>
            <person name="Yi K.J."/>
            <person name="Kim S.K."/>
        </authorList>
    </citation>
    <scope>NUCLEOTIDE SEQUENCE</scope>
    <source>
        <strain evidence="1">SK3146</strain>
    </source>
</reference>
<dbReference type="Pfam" id="PF08282">
    <property type="entry name" value="Hydrolase_3"/>
    <property type="match status" value="1"/>
</dbReference>
<dbReference type="SUPFAM" id="SSF56784">
    <property type="entry name" value="HAD-like"/>
    <property type="match status" value="1"/>
</dbReference>
<dbReference type="EC" id="3.1.3.74" evidence="1"/>
<reference evidence="1" key="1">
    <citation type="submission" date="2018-02" db="EMBL/GenBank/DDBJ databases">
        <authorList>
            <person name="Kim S.-K."/>
            <person name="Jung H.-I."/>
            <person name="Lee S.-W."/>
        </authorList>
    </citation>
    <scope>NUCLEOTIDE SEQUENCE</scope>
    <source>
        <strain evidence="1">SK3146</strain>
    </source>
</reference>
<dbReference type="RefSeq" id="WP_249862334.1">
    <property type="nucleotide sequence ID" value="NZ_CP027059.1"/>
</dbReference>
<sequence>METRTAEWDWKKTLFVSDLDGTLLNDRQQISESSLEALNRLIREGLQFTIATARSIDSVKHILEGLQLQLPVVLMNGVFIYDWRQRKTIRSNYLPSEVGEGIVRTYIEHGLNPIVYTVDSGGSPHVYYRGMFNESERLYIEGRLSQGDSRFMLIDDYEDCLREHIVSVNAIDTPGRLEAAYRRYASEVACQCHFGPDIYAPDYHWLEIASCRATKKEAVLYVKNMQRMEKLVCFGDNLNDLSMFEAADAGVAVSNSHERLRERATHHIESNNEDAVARFLASTRSG</sequence>
<accession>A0ABY4RYW9</accession>
<dbReference type="NCBIfam" id="TIGR00099">
    <property type="entry name" value="Cof-subfamily"/>
    <property type="match status" value="1"/>
</dbReference>
<evidence type="ECO:0000313" key="1">
    <source>
        <dbReference type="EMBL" id="UQZ86831.1"/>
    </source>
</evidence>
<dbReference type="NCBIfam" id="TIGR01484">
    <property type="entry name" value="HAD-SF-IIB"/>
    <property type="match status" value="1"/>
</dbReference>
<dbReference type="Proteomes" id="UP001057134">
    <property type="component" value="Chromosome"/>
</dbReference>
<dbReference type="PANTHER" id="PTHR10000:SF8">
    <property type="entry name" value="HAD SUPERFAMILY HYDROLASE-LIKE, TYPE 3"/>
    <property type="match status" value="1"/>
</dbReference>
<proteinExistence type="predicted"/>
<evidence type="ECO:0000313" key="2">
    <source>
        <dbReference type="Proteomes" id="UP001057134"/>
    </source>
</evidence>
<protein>
    <submittedName>
        <fullName evidence="1">Pyridoxal phosphate phosphatase YbhA</fullName>
        <ecNumber evidence="1">3.1.3.74</ecNumber>
    </submittedName>
</protein>
<dbReference type="InterPro" id="IPR000150">
    <property type="entry name" value="Cof"/>
</dbReference>
<dbReference type="InterPro" id="IPR006379">
    <property type="entry name" value="HAD-SF_hydro_IIB"/>
</dbReference>
<keyword evidence="2" id="KW-1185">Reference proteome</keyword>
<organism evidence="1 2">
    <name type="scientific">Paenibacillus konkukensis</name>
    <dbReference type="NCBI Taxonomy" id="2020716"/>
    <lineage>
        <taxon>Bacteria</taxon>
        <taxon>Bacillati</taxon>
        <taxon>Bacillota</taxon>
        <taxon>Bacilli</taxon>
        <taxon>Bacillales</taxon>
        <taxon>Paenibacillaceae</taxon>
        <taxon>Paenibacillus</taxon>
    </lineage>
</organism>
<dbReference type="Gene3D" id="3.30.1240.10">
    <property type="match status" value="1"/>
</dbReference>
<dbReference type="InterPro" id="IPR023214">
    <property type="entry name" value="HAD_sf"/>
</dbReference>
<dbReference type="EMBL" id="CP027059">
    <property type="protein sequence ID" value="UQZ86831.1"/>
    <property type="molecule type" value="Genomic_DNA"/>
</dbReference>
<dbReference type="GO" id="GO:0033883">
    <property type="term" value="F:pyridoxal phosphatase activity"/>
    <property type="evidence" value="ECO:0007669"/>
    <property type="project" value="UniProtKB-EC"/>
</dbReference>
<dbReference type="Gene3D" id="3.40.50.1000">
    <property type="entry name" value="HAD superfamily/HAD-like"/>
    <property type="match status" value="1"/>
</dbReference>
<dbReference type="PROSITE" id="PS01228">
    <property type="entry name" value="COF_1"/>
    <property type="match status" value="1"/>
</dbReference>
<keyword evidence="1" id="KW-0378">Hydrolase</keyword>
<name>A0ABY4RYW9_9BACL</name>
<dbReference type="InterPro" id="IPR036412">
    <property type="entry name" value="HAD-like_sf"/>
</dbReference>
<gene>
    <name evidence="1" type="primary">ybhA</name>
    <name evidence="1" type="ORF">SK3146_06124</name>
</gene>